<evidence type="ECO:0000259" key="10">
    <source>
        <dbReference type="Pfam" id="PF08125"/>
    </source>
</evidence>
<dbReference type="HAMAP" id="MF_00196">
    <property type="entry name" value="Mannitol_dehydrog"/>
    <property type="match status" value="1"/>
</dbReference>
<dbReference type="PANTHER" id="PTHR30524">
    <property type="entry name" value="MANNITOL-1-PHOSPHATE 5-DEHYDROGENASE"/>
    <property type="match status" value="1"/>
</dbReference>
<evidence type="ECO:0000256" key="2">
    <source>
        <dbReference type="ARBA" id="ARBA00006541"/>
    </source>
</evidence>
<keyword evidence="12" id="KW-1185">Reference proteome</keyword>
<gene>
    <name evidence="11" type="ORF">SODALDRAFT_327149</name>
</gene>
<dbReference type="InterPro" id="IPR013131">
    <property type="entry name" value="Mannitol_DH_N"/>
</dbReference>
<comment type="subunit">
    <text evidence="3">Monomer.</text>
</comment>
<dbReference type="Pfam" id="PF08125">
    <property type="entry name" value="Mannitol_dh_C"/>
    <property type="match status" value="1"/>
</dbReference>
<keyword evidence="6" id="KW-0560">Oxidoreductase</keyword>
<evidence type="ECO:0000256" key="4">
    <source>
        <dbReference type="ARBA" id="ARBA00012939"/>
    </source>
</evidence>
<dbReference type="InterPro" id="IPR008927">
    <property type="entry name" value="6-PGluconate_DH-like_C_sf"/>
</dbReference>
<dbReference type="OrthoDB" id="418169at2759"/>
<dbReference type="InterPro" id="IPR023028">
    <property type="entry name" value="Mannitol_1_phos_5_DH"/>
</dbReference>
<dbReference type="NCBIfam" id="NF002652">
    <property type="entry name" value="PRK02318.2-5"/>
    <property type="match status" value="1"/>
</dbReference>
<name>A0A3N2Q8M9_SODAK</name>
<evidence type="ECO:0000313" key="11">
    <source>
        <dbReference type="EMBL" id="ROT42985.1"/>
    </source>
</evidence>
<dbReference type="GO" id="GO:0005829">
    <property type="term" value="C:cytosol"/>
    <property type="evidence" value="ECO:0007669"/>
    <property type="project" value="TreeGrafter"/>
</dbReference>
<comment type="catalytic activity">
    <reaction evidence="8">
        <text>D-mannitol 1-phosphate + NAD(+) = beta-D-fructose 6-phosphate + NADH + H(+)</text>
        <dbReference type="Rhea" id="RHEA:19661"/>
        <dbReference type="ChEBI" id="CHEBI:15378"/>
        <dbReference type="ChEBI" id="CHEBI:57540"/>
        <dbReference type="ChEBI" id="CHEBI:57634"/>
        <dbReference type="ChEBI" id="CHEBI:57945"/>
        <dbReference type="ChEBI" id="CHEBI:61381"/>
        <dbReference type="EC" id="1.1.1.17"/>
    </reaction>
</comment>
<protein>
    <recommendedName>
        <fullName evidence="5">Mannitol-1-phosphate 5-dehydrogenase</fullName>
        <ecNumber evidence="4">1.1.1.17</ecNumber>
    </recommendedName>
</protein>
<dbReference type="PANTHER" id="PTHR30524:SF0">
    <property type="entry name" value="ALTRONATE OXIDOREDUCTASE-RELATED"/>
    <property type="match status" value="1"/>
</dbReference>
<dbReference type="Pfam" id="PF01232">
    <property type="entry name" value="Mannitol_dh"/>
    <property type="match status" value="1"/>
</dbReference>
<evidence type="ECO:0000256" key="8">
    <source>
        <dbReference type="ARBA" id="ARBA00048615"/>
    </source>
</evidence>
<accession>A0A3N2Q8M9</accession>
<dbReference type="AlphaFoldDB" id="A0A3N2Q8M9"/>
<evidence type="ECO:0000256" key="6">
    <source>
        <dbReference type="ARBA" id="ARBA00023002"/>
    </source>
</evidence>
<dbReference type="RefSeq" id="XP_028470791.1">
    <property type="nucleotide sequence ID" value="XM_028610349.1"/>
</dbReference>
<evidence type="ECO:0000256" key="5">
    <source>
        <dbReference type="ARBA" id="ARBA00016219"/>
    </source>
</evidence>
<evidence type="ECO:0000256" key="3">
    <source>
        <dbReference type="ARBA" id="ARBA00011245"/>
    </source>
</evidence>
<comment type="function">
    <text evidence="1">Catalyzes the NAD(H)-dependent interconversion of D-fructose 6-phosphate and D-mannitol 1-phosphate in the mannitol metabolic pathway.</text>
</comment>
<dbReference type="SUPFAM" id="SSF51735">
    <property type="entry name" value="NAD(P)-binding Rossmann-fold domains"/>
    <property type="match status" value="1"/>
</dbReference>
<dbReference type="InterPro" id="IPR013328">
    <property type="entry name" value="6PGD_dom2"/>
</dbReference>
<sequence>MSKTAVHFGAGNIGRGFVACFLHNSGYEVIFADVSDALVDALNSTPSYRVIEVGSEGTNEKVISNYRAINSRTHESDLIKAISTADTVTCSVGPNILKFIAPVIAKGIDQRPNDANPIAVIACENAIGATDTLASFIKSPNNTPEDRLADHDKRARYANSAIDRIVPAQDPNAGLDVTLEKFFEWVVESGPFAETGHPEIEGINWVQDLAPYIERKLYTVNTGHATAAYYGYNRSKRTVYDALQDKAILSEVRQGLKETTELIVSKHGITLKAQQEYAEKIIRRIGNPHLEDATERVGRAPLRKLSRKERFIGPAAALAEDDKDCSALLRATEMAFRFQDVDGDEESKELAKIMAENSPEEVVQKVCGIQSSEKIHPMLVEVVRKVQADAED</sequence>
<dbReference type="Proteomes" id="UP000272025">
    <property type="component" value="Unassembled WGS sequence"/>
</dbReference>
<dbReference type="GeneID" id="39578827"/>
<organism evidence="11 12">
    <name type="scientific">Sodiomyces alkalinus (strain CBS 110278 / VKM F-3762 / F11)</name>
    <name type="common">Alkaliphilic filamentous fungus</name>
    <dbReference type="NCBI Taxonomy" id="1314773"/>
    <lineage>
        <taxon>Eukaryota</taxon>
        <taxon>Fungi</taxon>
        <taxon>Dikarya</taxon>
        <taxon>Ascomycota</taxon>
        <taxon>Pezizomycotina</taxon>
        <taxon>Sordariomycetes</taxon>
        <taxon>Hypocreomycetidae</taxon>
        <taxon>Glomerellales</taxon>
        <taxon>Plectosphaerellaceae</taxon>
        <taxon>Sodiomyces</taxon>
    </lineage>
</organism>
<feature type="domain" description="Mannitol dehydrogenase N-terminal" evidence="9">
    <location>
        <begin position="4"/>
        <end position="200"/>
    </location>
</feature>
<dbReference type="Gene3D" id="1.10.1040.10">
    <property type="entry name" value="N-(1-d-carboxylethyl)-l-norvaline Dehydrogenase, domain 2"/>
    <property type="match status" value="1"/>
</dbReference>
<dbReference type="EC" id="1.1.1.17" evidence="4"/>
<keyword evidence="7" id="KW-0520">NAD</keyword>
<dbReference type="STRING" id="1314773.A0A3N2Q8M9"/>
<evidence type="ECO:0000256" key="7">
    <source>
        <dbReference type="ARBA" id="ARBA00023027"/>
    </source>
</evidence>
<reference evidence="11 12" key="1">
    <citation type="journal article" date="2018" name="Mol. Ecol.">
        <title>The obligate alkalophilic soda-lake fungus Sodiomyces alkalinus has shifted to a protein diet.</title>
        <authorList>
            <person name="Grum-Grzhimaylo A.A."/>
            <person name="Falkoski D.L."/>
            <person name="van den Heuvel J."/>
            <person name="Valero-Jimenez C.A."/>
            <person name="Min B."/>
            <person name="Choi I.G."/>
            <person name="Lipzen A."/>
            <person name="Daum C.G."/>
            <person name="Aanen D.K."/>
            <person name="Tsang A."/>
            <person name="Henrissat B."/>
            <person name="Bilanenko E.N."/>
            <person name="de Vries R.P."/>
            <person name="van Kan J.A.L."/>
            <person name="Grigoriev I.V."/>
            <person name="Debets A.J.M."/>
        </authorList>
    </citation>
    <scope>NUCLEOTIDE SEQUENCE [LARGE SCALE GENOMIC DNA]</scope>
    <source>
        <strain evidence="11 12">F11</strain>
    </source>
</reference>
<dbReference type="Gene3D" id="3.40.50.720">
    <property type="entry name" value="NAD(P)-binding Rossmann-like Domain"/>
    <property type="match status" value="1"/>
</dbReference>
<evidence type="ECO:0000256" key="1">
    <source>
        <dbReference type="ARBA" id="ARBA00004085"/>
    </source>
</evidence>
<dbReference type="EMBL" id="ML119051">
    <property type="protein sequence ID" value="ROT42985.1"/>
    <property type="molecule type" value="Genomic_DNA"/>
</dbReference>
<dbReference type="GO" id="GO:0019592">
    <property type="term" value="P:mannitol catabolic process"/>
    <property type="evidence" value="ECO:0007669"/>
    <property type="project" value="TreeGrafter"/>
</dbReference>
<dbReference type="GO" id="GO:0008926">
    <property type="term" value="F:mannitol-1-phosphate 5-dehydrogenase activity"/>
    <property type="evidence" value="ECO:0007669"/>
    <property type="project" value="UniProtKB-EC"/>
</dbReference>
<dbReference type="InterPro" id="IPR000669">
    <property type="entry name" value="Mannitol_DH"/>
</dbReference>
<evidence type="ECO:0000259" key="9">
    <source>
        <dbReference type="Pfam" id="PF01232"/>
    </source>
</evidence>
<dbReference type="PRINTS" id="PR00084">
    <property type="entry name" value="MTLDHDRGNASE"/>
</dbReference>
<evidence type="ECO:0000313" key="12">
    <source>
        <dbReference type="Proteomes" id="UP000272025"/>
    </source>
</evidence>
<dbReference type="InterPro" id="IPR036291">
    <property type="entry name" value="NAD(P)-bd_dom_sf"/>
</dbReference>
<dbReference type="InterPro" id="IPR013118">
    <property type="entry name" value="Mannitol_DH_C"/>
</dbReference>
<feature type="domain" description="Mannitol dehydrogenase C-terminal" evidence="10">
    <location>
        <begin position="208"/>
        <end position="365"/>
    </location>
</feature>
<proteinExistence type="inferred from homology"/>
<dbReference type="SUPFAM" id="SSF48179">
    <property type="entry name" value="6-phosphogluconate dehydrogenase C-terminal domain-like"/>
    <property type="match status" value="1"/>
</dbReference>
<comment type="similarity">
    <text evidence="2">Belongs to the mannitol dehydrogenase family.</text>
</comment>